<dbReference type="InterPro" id="IPR050093">
    <property type="entry name" value="ABC_SmlMolc_Importer"/>
</dbReference>
<proteinExistence type="predicted"/>
<dbReference type="RefSeq" id="WP_121838018.1">
    <property type="nucleotide sequence ID" value="NZ_ML014761.1"/>
</dbReference>
<keyword evidence="2" id="KW-0547">Nucleotide-binding</keyword>
<dbReference type="AlphaFoldDB" id="A0A3L8Q1X5"/>
<reference evidence="5 6" key="1">
    <citation type="submission" date="2018-09" db="EMBL/GenBank/DDBJ databases">
        <title>Phylogeny of the Shewanellaceae, and recommendation for two new genera, Pseudoshewanella and Parashewanella.</title>
        <authorList>
            <person name="Wang G."/>
        </authorList>
    </citation>
    <scope>NUCLEOTIDE SEQUENCE [LARGE SCALE GENOMIC DNA]</scope>
    <source>
        <strain evidence="5 6">C51</strain>
    </source>
</reference>
<name>A0A3L8Q1X5_9GAMM</name>
<gene>
    <name evidence="5" type="ORF">D5018_05575</name>
</gene>
<evidence type="ECO:0000256" key="2">
    <source>
        <dbReference type="ARBA" id="ARBA00022741"/>
    </source>
</evidence>
<dbReference type="Pfam" id="PF00005">
    <property type="entry name" value="ABC_tran"/>
    <property type="match status" value="1"/>
</dbReference>
<dbReference type="InterPro" id="IPR027417">
    <property type="entry name" value="P-loop_NTPase"/>
</dbReference>
<organism evidence="5 6">
    <name type="scientific">Parashewanella curva</name>
    <dbReference type="NCBI Taxonomy" id="2338552"/>
    <lineage>
        <taxon>Bacteria</taxon>
        <taxon>Pseudomonadati</taxon>
        <taxon>Pseudomonadota</taxon>
        <taxon>Gammaproteobacteria</taxon>
        <taxon>Alteromonadales</taxon>
        <taxon>Shewanellaceae</taxon>
        <taxon>Parashewanella</taxon>
    </lineage>
</organism>
<keyword evidence="6" id="KW-1185">Reference proteome</keyword>
<dbReference type="SUPFAM" id="SSF52540">
    <property type="entry name" value="P-loop containing nucleoside triphosphate hydrolases"/>
    <property type="match status" value="1"/>
</dbReference>
<sequence>MVEPFQGLVCQINTTTPIFIEAEFDCRNGEITALLGVSGAGKTTLLKILAGLIKPQQGEIHLNQRTWFNSQCHLHLTPQQRHIGYVPQHFGLFEHQTALENVISGLNHLPKAERHARANDWLEMVGLATEQHKRPPQLSGGQRQRIALARALAREPDLLLLDEPFSAVDPQTRKQLHLQLLKLKSRIHCPVIMVTHNMREAQLLADHLVLMNNGRILQQGTTDEVISQPNSITAAHLLGNQNVVYAKVISQDQSKQTTQIQLGSHQFCLPDPQVRHIGERVGCLLPNELNVLSNSAPIAITLDIHCHYQDGQYRQIMATIVGDHTPLTLHSMPELLRKTESSQAVWLLTPTDITLL</sequence>
<evidence type="ECO:0000256" key="1">
    <source>
        <dbReference type="ARBA" id="ARBA00022448"/>
    </source>
</evidence>
<evidence type="ECO:0000259" key="4">
    <source>
        <dbReference type="PROSITE" id="PS50893"/>
    </source>
</evidence>
<dbReference type="InterPro" id="IPR003593">
    <property type="entry name" value="AAA+_ATPase"/>
</dbReference>
<keyword evidence="3 5" id="KW-0067">ATP-binding</keyword>
<comment type="caution">
    <text evidence="5">The sequence shown here is derived from an EMBL/GenBank/DDBJ whole genome shotgun (WGS) entry which is preliminary data.</text>
</comment>
<feature type="domain" description="ABC transporter" evidence="4">
    <location>
        <begin position="3"/>
        <end position="238"/>
    </location>
</feature>
<dbReference type="InterPro" id="IPR017871">
    <property type="entry name" value="ABC_transporter-like_CS"/>
</dbReference>
<dbReference type="PANTHER" id="PTHR42781">
    <property type="entry name" value="SPERMIDINE/PUTRESCINE IMPORT ATP-BINDING PROTEIN POTA"/>
    <property type="match status" value="1"/>
</dbReference>
<accession>A0A3L8Q1X5</accession>
<keyword evidence="1" id="KW-0813">Transport</keyword>
<evidence type="ECO:0000313" key="5">
    <source>
        <dbReference type="EMBL" id="RLV60743.1"/>
    </source>
</evidence>
<dbReference type="EMBL" id="QZEI01000012">
    <property type="protein sequence ID" value="RLV60743.1"/>
    <property type="molecule type" value="Genomic_DNA"/>
</dbReference>
<protein>
    <submittedName>
        <fullName evidence="5">ATP-binding cassette domain-containing protein</fullName>
    </submittedName>
</protein>
<dbReference type="PANTHER" id="PTHR42781:SF4">
    <property type="entry name" value="SPERMIDINE_PUTRESCINE IMPORT ATP-BINDING PROTEIN POTA"/>
    <property type="match status" value="1"/>
</dbReference>
<dbReference type="GO" id="GO:0005524">
    <property type="term" value="F:ATP binding"/>
    <property type="evidence" value="ECO:0007669"/>
    <property type="project" value="UniProtKB-KW"/>
</dbReference>
<dbReference type="OrthoDB" id="9802264at2"/>
<dbReference type="InterPro" id="IPR003439">
    <property type="entry name" value="ABC_transporter-like_ATP-bd"/>
</dbReference>
<dbReference type="GO" id="GO:0016887">
    <property type="term" value="F:ATP hydrolysis activity"/>
    <property type="evidence" value="ECO:0007669"/>
    <property type="project" value="InterPro"/>
</dbReference>
<evidence type="ECO:0000313" key="6">
    <source>
        <dbReference type="Proteomes" id="UP000281474"/>
    </source>
</evidence>
<evidence type="ECO:0000256" key="3">
    <source>
        <dbReference type="ARBA" id="ARBA00022840"/>
    </source>
</evidence>
<dbReference type="Gene3D" id="3.40.50.300">
    <property type="entry name" value="P-loop containing nucleotide triphosphate hydrolases"/>
    <property type="match status" value="1"/>
</dbReference>
<dbReference type="Proteomes" id="UP000281474">
    <property type="component" value="Unassembled WGS sequence"/>
</dbReference>
<dbReference type="PROSITE" id="PS50893">
    <property type="entry name" value="ABC_TRANSPORTER_2"/>
    <property type="match status" value="1"/>
</dbReference>
<dbReference type="SMART" id="SM00382">
    <property type="entry name" value="AAA"/>
    <property type="match status" value="1"/>
</dbReference>
<dbReference type="PROSITE" id="PS00211">
    <property type="entry name" value="ABC_TRANSPORTER_1"/>
    <property type="match status" value="1"/>
</dbReference>